<evidence type="ECO:0000313" key="9">
    <source>
        <dbReference type="EMBL" id="MCX2976475.1"/>
    </source>
</evidence>
<evidence type="ECO:0000256" key="6">
    <source>
        <dbReference type="ARBA" id="ARBA00023266"/>
    </source>
</evidence>
<dbReference type="InterPro" id="IPR015421">
    <property type="entry name" value="PyrdxlP-dep_Trfase_major"/>
</dbReference>
<keyword evidence="2 8" id="KW-0963">Cytoplasm</keyword>
<proteinExistence type="inferred from homology"/>
<dbReference type="HAMAP" id="MF_00423">
    <property type="entry name" value="SelA"/>
    <property type="match status" value="1"/>
</dbReference>
<keyword evidence="3 8" id="KW-0808">Transferase</keyword>
<dbReference type="SUPFAM" id="SSF53383">
    <property type="entry name" value="PLP-dependent transferases"/>
    <property type="match status" value="1"/>
</dbReference>
<keyword evidence="5 8" id="KW-0648">Protein biosynthesis</keyword>
<dbReference type="GO" id="GO:0004125">
    <property type="term" value="F:L-seryl-tRNA(Sec) selenium transferase activity"/>
    <property type="evidence" value="ECO:0007669"/>
    <property type="project" value="UniProtKB-EC"/>
</dbReference>
<comment type="cofactor">
    <cofactor evidence="1 8">
        <name>pyridoxal 5'-phosphate</name>
        <dbReference type="ChEBI" id="CHEBI:597326"/>
    </cofactor>
</comment>
<comment type="catalytic activity">
    <reaction evidence="8">
        <text>L-seryl-tRNA(Sec) + selenophosphate + H(+) = L-selenocysteinyl-tRNA(Sec) + phosphate</text>
        <dbReference type="Rhea" id="RHEA:22728"/>
        <dbReference type="Rhea" id="RHEA-COMP:9742"/>
        <dbReference type="Rhea" id="RHEA-COMP:9743"/>
        <dbReference type="ChEBI" id="CHEBI:15378"/>
        <dbReference type="ChEBI" id="CHEBI:16144"/>
        <dbReference type="ChEBI" id="CHEBI:43474"/>
        <dbReference type="ChEBI" id="CHEBI:78533"/>
        <dbReference type="ChEBI" id="CHEBI:78573"/>
        <dbReference type="EC" id="2.9.1.1"/>
    </reaction>
</comment>
<evidence type="ECO:0000256" key="4">
    <source>
        <dbReference type="ARBA" id="ARBA00022898"/>
    </source>
</evidence>
<keyword evidence="6 8" id="KW-0711">Selenium</keyword>
<protein>
    <recommendedName>
        <fullName evidence="8">L-seryl-tRNA(Sec) selenium transferase</fullName>
        <ecNumber evidence="8">2.9.1.1</ecNumber>
    </recommendedName>
    <alternativeName>
        <fullName evidence="8">Selenocysteine synthase</fullName>
        <shortName evidence="8">Sec synthase</shortName>
    </alternativeName>
    <alternativeName>
        <fullName evidence="8">Selenocysteinyl-tRNA(Sec) synthase</fullName>
    </alternativeName>
</protein>
<gene>
    <name evidence="8" type="primary">selA</name>
    <name evidence="9" type="ORF">EYC82_03805</name>
</gene>
<dbReference type="PANTHER" id="PTHR32328">
    <property type="entry name" value="L-SERYL-TRNA(SEC) SELENIUM TRANSFERASE"/>
    <property type="match status" value="1"/>
</dbReference>
<evidence type="ECO:0000313" key="10">
    <source>
        <dbReference type="Proteomes" id="UP001143304"/>
    </source>
</evidence>
<dbReference type="Gene3D" id="3.90.1150.180">
    <property type="match status" value="1"/>
</dbReference>
<dbReference type="Gene3D" id="3.40.640.10">
    <property type="entry name" value="Type I PLP-dependent aspartate aminotransferase-like (Major domain)"/>
    <property type="match status" value="1"/>
</dbReference>
<dbReference type="EMBL" id="SHNO01000001">
    <property type="protein sequence ID" value="MCX2976475.1"/>
    <property type="molecule type" value="Genomic_DNA"/>
</dbReference>
<evidence type="ECO:0000256" key="3">
    <source>
        <dbReference type="ARBA" id="ARBA00022679"/>
    </source>
</evidence>
<dbReference type="Pfam" id="PF03841">
    <property type="entry name" value="SelA"/>
    <property type="match status" value="1"/>
</dbReference>
<comment type="similarity">
    <text evidence="7 8">Belongs to the SelA family.</text>
</comment>
<dbReference type="PANTHER" id="PTHR32328:SF0">
    <property type="entry name" value="L-SERYL-TRNA(SEC) SELENIUM TRANSFERASE"/>
    <property type="match status" value="1"/>
</dbReference>
<keyword evidence="10" id="KW-1185">Reference proteome</keyword>
<dbReference type="InterPro" id="IPR015424">
    <property type="entry name" value="PyrdxlP-dep_Trfase"/>
</dbReference>
<dbReference type="InterPro" id="IPR004534">
    <property type="entry name" value="SelA_trans"/>
</dbReference>
<evidence type="ECO:0000256" key="7">
    <source>
        <dbReference type="ARBA" id="ARBA00044507"/>
    </source>
</evidence>
<keyword evidence="4 8" id="KW-0663">Pyridoxal phosphate</keyword>
<evidence type="ECO:0000256" key="1">
    <source>
        <dbReference type="ARBA" id="ARBA00001933"/>
    </source>
</evidence>
<reference evidence="9" key="1">
    <citation type="submission" date="2019-02" db="EMBL/GenBank/DDBJ databases">
        <authorList>
            <person name="Li S.-H."/>
        </authorList>
    </citation>
    <scope>NUCLEOTIDE SEQUENCE</scope>
    <source>
        <strain evidence="9">IMCC11814</strain>
    </source>
</reference>
<comment type="function">
    <text evidence="8">Converts seryl-tRNA(Sec) to selenocysteinyl-tRNA(Sec) required for selenoprotein biosynthesis.</text>
</comment>
<dbReference type="Proteomes" id="UP001143304">
    <property type="component" value="Unassembled WGS sequence"/>
</dbReference>
<dbReference type="EC" id="2.9.1.1" evidence="8"/>
<evidence type="ECO:0000256" key="5">
    <source>
        <dbReference type="ARBA" id="ARBA00022917"/>
    </source>
</evidence>
<evidence type="ECO:0000256" key="8">
    <source>
        <dbReference type="HAMAP-Rule" id="MF_00423"/>
    </source>
</evidence>
<dbReference type="InterPro" id="IPR018319">
    <property type="entry name" value="SelA-like"/>
</dbReference>
<evidence type="ECO:0000256" key="2">
    <source>
        <dbReference type="ARBA" id="ARBA00022490"/>
    </source>
</evidence>
<organism evidence="9 10">
    <name type="scientific">Candidatus Marimicrobium litorale</name>
    <dbReference type="NCBI Taxonomy" id="2518991"/>
    <lineage>
        <taxon>Bacteria</taxon>
        <taxon>Pseudomonadati</taxon>
        <taxon>Pseudomonadota</taxon>
        <taxon>Gammaproteobacteria</taxon>
        <taxon>Cellvibrionales</taxon>
        <taxon>Halieaceae</taxon>
        <taxon>Marimicrobium</taxon>
    </lineage>
</organism>
<comment type="subcellular location">
    <subcellularLocation>
        <location evidence="8">Cytoplasm</location>
    </subcellularLocation>
</comment>
<name>A0ABT3T3P3_9GAMM</name>
<feature type="modified residue" description="N6-(pyridoxal phosphate)lysine" evidence="8">
    <location>
        <position position="289"/>
    </location>
</feature>
<dbReference type="NCBIfam" id="TIGR00474">
    <property type="entry name" value="selA"/>
    <property type="match status" value="1"/>
</dbReference>
<accession>A0ABT3T3P3</accession>
<comment type="caution">
    <text evidence="9">The sequence shown here is derived from an EMBL/GenBank/DDBJ whole genome shotgun (WGS) entry which is preliminary data.</text>
</comment>
<comment type="pathway">
    <text evidence="8">Aminoacyl-tRNA biosynthesis; selenocysteinyl-tRNA(Sec) biosynthesis; selenocysteinyl-tRNA(Sec) from L-seryl-tRNA(Sec) (bacterial route): step 1/1.</text>
</comment>
<sequence>MAKRFQQLPGIDTLLQLMTAEINTWGRDAVVNNLRDLLVRLRAEIARGGTPDCAIESIRDNAIAALSALNVSSLMPVINLTGTVLHTNLGRAVLPQTALDAVMTVAGSPSNLEFDLESGRRGERDSHVESLICELTGAEAATVVNNNAAAVLLVLNTLAMGHEVPVSRGELVEIGGSFRIPEVMARAGCQLVEIGATNRTHLTDYRNAIGEKTALLMKVHTSNYRVEGFTHSVAEVELAALAAEYSLPLVVDMGSGNLVNFTALGLPREVTAAETLAQGADIITFSGDKLLGGPQAGLIAGRHDLIAAIRKNPLKRALRVDKMTLAALAETLKLYRDPDDLLKSLPTLRYLTRDEADIHAQGQRLLPLIKQTIGPSYTVTVERCLSQVGSGSLPVDLLPSSALQCRPASGHDESLRRLQQSLRDPPVPVVGRLHKGSLWLDLRCLEVKDEDALIGQLQHVAP</sequence>